<organism evidence="3 4">
    <name type="scientific">Halocaridina rubra</name>
    <name type="common">Hawaiian red shrimp</name>
    <dbReference type="NCBI Taxonomy" id="373956"/>
    <lineage>
        <taxon>Eukaryota</taxon>
        <taxon>Metazoa</taxon>
        <taxon>Ecdysozoa</taxon>
        <taxon>Arthropoda</taxon>
        <taxon>Crustacea</taxon>
        <taxon>Multicrustacea</taxon>
        <taxon>Malacostraca</taxon>
        <taxon>Eumalacostraca</taxon>
        <taxon>Eucarida</taxon>
        <taxon>Decapoda</taxon>
        <taxon>Pleocyemata</taxon>
        <taxon>Caridea</taxon>
        <taxon>Atyoidea</taxon>
        <taxon>Atyidae</taxon>
        <taxon>Halocaridina</taxon>
    </lineage>
</organism>
<dbReference type="Pfam" id="PF05729">
    <property type="entry name" value="NACHT"/>
    <property type="match status" value="1"/>
</dbReference>
<feature type="compositionally biased region" description="Polar residues" evidence="1">
    <location>
        <begin position="11"/>
        <end position="22"/>
    </location>
</feature>
<sequence>MSCKQREDSVTEPSQQKDSMSLKQDIPEMDEASAYHSCSELLDAGTQGTVSNHDLESRKTPTNWEELDEDTASDTTTVPEDNCARRKLSPEGQITPMNYPSTGSNDVLSSAARSNTGLPNMTSPPSQVEPQRKTEVFKAENVYRLRLQTMIGSIGENAMRRVFQEGIKSKPKEKSLFDFYKESGINVVKFKDILNKSQRNRITKDSEGNTYDITLLFICIQWGSKITRVATNENPRWRGDLDCLESCLTNLKNLRNKLYHNETLLDKKMFIEETEMLRKLLENMLMHAKKLYNISSKEVDDLINIGNEKINLFRQESMLPSNWSDYQKDNLFLEMLEYAQINGLIILSKLYDSWVYFTPINLICYFKVKVSDVYTEMILKKETRGGDHDVVHVEYDNLLDDIKHSKDDPVILIEGFAGVGKTTLTKKIMSDWISQNSSMTHLTAYDFLLYAVCRNNRIRTFDELLVSLLPELAKSFQEKHFSEVILCGKVLLIVDGLDEFNESSVNLFKEVLELKKTSGITILATTRPERVETYYNLAESRQISTKHIQLTGIPAEKREDFVLKYFKEIQLRTEVELDVTELLEYLKKTARRLSDLWCLPYNLTLLIVLWVYKSEVINYIVTAPELYWEIHLLMLDKLMLRMRNNEMLSHLPDSAMKEKVSNFEYTLCHESLIALVKDEINISEESFGRLEEACRLENLPVEEMIGAFLKTVVIITPQGRNCLHSFAHKGVQEFLGALYIYKHTKSEIPKQLAAKFLKDLKDLLVTHNIPGEKGQEILRLVNDSLGDGSTPEVPQDQKKRVKPILENLHVNASLDIKKYQNLFVTTIGLFHLESVKIKDSIKLEVLELLKETGIDNINRWMMILDSVKCDTFVASFISQQKAQTSRTELSVTDSNLFSHISLLRAMADLTQHGIQYVSVDIEDEVYGINDLLIEISKKNLIVQELRFLPDLVCPTRKIMSADAVNSVFQRGGVVIYKGAYTHDLALPDSLDSLHVSIADRASYEYLCTYLMSYQGKPRLCLSPDLDVSGFAPLPNTKIRPNLYIPGVNKENYLKAVDVARAVLSTEGRYYRLFFPGSTLEVNEIYDLIREMKLREVKVEWGIIFPDNEISGKRGEQGERQELLKFAKKEIGRNIRWYDDSWMWKSG</sequence>
<feature type="domain" description="NACHT" evidence="2">
    <location>
        <begin position="409"/>
        <end position="528"/>
    </location>
</feature>
<evidence type="ECO:0000313" key="3">
    <source>
        <dbReference type="EMBL" id="KAK7086176.1"/>
    </source>
</evidence>
<dbReference type="Proteomes" id="UP001381693">
    <property type="component" value="Unassembled WGS sequence"/>
</dbReference>
<dbReference type="InterPro" id="IPR027417">
    <property type="entry name" value="P-loop_NTPase"/>
</dbReference>
<dbReference type="AlphaFoldDB" id="A0AAN8XKZ2"/>
<dbReference type="EMBL" id="JAXCGZ010000318">
    <property type="protein sequence ID" value="KAK7086176.1"/>
    <property type="molecule type" value="Genomic_DNA"/>
</dbReference>
<name>A0AAN8XKZ2_HALRR</name>
<feature type="compositionally biased region" description="Polar residues" evidence="1">
    <location>
        <begin position="95"/>
        <end position="129"/>
    </location>
</feature>
<dbReference type="PROSITE" id="PS50837">
    <property type="entry name" value="NACHT"/>
    <property type="match status" value="1"/>
</dbReference>
<dbReference type="SUPFAM" id="SSF52540">
    <property type="entry name" value="P-loop containing nucleoside triphosphate hydrolases"/>
    <property type="match status" value="1"/>
</dbReference>
<evidence type="ECO:0000259" key="2">
    <source>
        <dbReference type="PROSITE" id="PS50837"/>
    </source>
</evidence>
<gene>
    <name evidence="3" type="ORF">SK128_018089</name>
</gene>
<dbReference type="PANTHER" id="PTHR46844">
    <property type="entry name" value="SLR5058 PROTEIN"/>
    <property type="match status" value="1"/>
</dbReference>
<evidence type="ECO:0000313" key="4">
    <source>
        <dbReference type="Proteomes" id="UP001381693"/>
    </source>
</evidence>
<dbReference type="InterPro" id="IPR007111">
    <property type="entry name" value="NACHT_NTPase"/>
</dbReference>
<protein>
    <recommendedName>
        <fullName evidence="2">NACHT domain-containing protein</fullName>
    </recommendedName>
</protein>
<proteinExistence type="predicted"/>
<keyword evidence="4" id="KW-1185">Reference proteome</keyword>
<reference evidence="3 4" key="1">
    <citation type="submission" date="2023-11" db="EMBL/GenBank/DDBJ databases">
        <title>Halocaridina rubra genome assembly.</title>
        <authorList>
            <person name="Smith C."/>
        </authorList>
    </citation>
    <scope>NUCLEOTIDE SEQUENCE [LARGE SCALE GENOMIC DNA]</scope>
    <source>
        <strain evidence="3">EP-1</strain>
        <tissue evidence="3">Whole</tissue>
    </source>
</reference>
<feature type="region of interest" description="Disordered" evidence="1">
    <location>
        <begin position="1"/>
        <end position="131"/>
    </location>
</feature>
<evidence type="ECO:0000256" key="1">
    <source>
        <dbReference type="SAM" id="MobiDB-lite"/>
    </source>
</evidence>
<dbReference type="PANTHER" id="PTHR46844:SF1">
    <property type="entry name" value="SLR5058 PROTEIN"/>
    <property type="match status" value="1"/>
</dbReference>
<accession>A0AAN8XKZ2</accession>
<dbReference type="Gene3D" id="3.40.50.300">
    <property type="entry name" value="P-loop containing nucleotide triphosphate hydrolases"/>
    <property type="match status" value="1"/>
</dbReference>
<comment type="caution">
    <text evidence="3">The sequence shown here is derived from an EMBL/GenBank/DDBJ whole genome shotgun (WGS) entry which is preliminary data.</text>
</comment>